<organism evidence="1 2">
    <name type="scientific">Tetrapyrgos nigripes</name>
    <dbReference type="NCBI Taxonomy" id="182062"/>
    <lineage>
        <taxon>Eukaryota</taxon>
        <taxon>Fungi</taxon>
        <taxon>Dikarya</taxon>
        <taxon>Basidiomycota</taxon>
        <taxon>Agaricomycotina</taxon>
        <taxon>Agaricomycetes</taxon>
        <taxon>Agaricomycetidae</taxon>
        <taxon>Agaricales</taxon>
        <taxon>Marasmiineae</taxon>
        <taxon>Marasmiaceae</taxon>
        <taxon>Tetrapyrgos</taxon>
    </lineage>
</organism>
<reference evidence="1 2" key="1">
    <citation type="journal article" date="2020" name="ISME J.">
        <title>Uncovering the hidden diversity of litter-decomposition mechanisms in mushroom-forming fungi.</title>
        <authorList>
            <person name="Floudas D."/>
            <person name="Bentzer J."/>
            <person name="Ahren D."/>
            <person name="Johansson T."/>
            <person name="Persson P."/>
            <person name="Tunlid A."/>
        </authorList>
    </citation>
    <scope>NUCLEOTIDE SEQUENCE [LARGE SCALE GENOMIC DNA]</scope>
    <source>
        <strain evidence="1 2">CBS 291.85</strain>
    </source>
</reference>
<gene>
    <name evidence="1" type="ORF">D9758_005469</name>
</gene>
<evidence type="ECO:0000313" key="1">
    <source>
        <dbReference type="EMBL" id="KAF5365201.1"/>
    </source>
</evidence>
<dbReference type="AlphaFoldDB" id="A0A8H5GI22"/>
<sequence>MNDTFFPQSLESFAALLICAEQSFWIMSQPGSLYFEAAFRDAWKMWKEDHAKAAHLHTALGRLSTRDEQSNAFALNEWKKELIKIILENRLTHANRQ</sequence>
<comment type="caution">
    <text evidence="1">The sequence shown here is derived from an EMBL/GenBank/DDBJ whole genome shotgun (WGS) entry which is preliminary data.</text>
</comment>
<dbReference type="EMBL" id="JAACJM010000028">
    <property type="protein sequence ID" value="KAF5365201.1"/>
    <property type="molecule type" value="Genomic_DNA"/>
</dbReference>
<proteinExistence type="predicted"/>
<evidence type="ECO:0000313" key="2">
    <source>
        <dbReference type="Proteomes" id="UP000559256"/>
    </source>
</evidence>
<dbReference type="Proteomes" id="UP000559256">
    <property type="component" value="Unassembled WGS sequence"/>
</dbReference>
<keyword evidence="2" id="KW-1185">Reference proteome</keyword>
<accession>A0A8H5GI22</accession>
<protein>
    <submittedName>
        <fullName evidence="1">Uncharacterized protein</fullName>
    </submittedName>
</protein>
<name>A0A8H5GI22_9AGAR</name>